<reference evidence="12" key="2">
    <citation type="submission" date="2025-09" db="UniProtKB">
        <authorList>
            <consortium name="Ensembl"/>
        </authorList>
    </citation>
    <scope>IDENTIFICATION</scope>
</reference>
<keyword evidence="5 10" id="KW-0040">ANK repeat</keyword>
<comment type="subcellular location">
    <subcellularLocation>
        <location evidence="2">Cytoplasm</location>
    </subcellularLocation>
    <subcellularLocation>
        <location evidence="1">Nucleus</location>
    </subcellularLocation>
</comment>
<evidence type="ECO:0000313" key="13">
    <source>
        <dbReference type="Proteomes" id="UP000694388"/>
    </source>
</evidence>
<evidence type="ECO:0000256" key="2">
    <source>
        <dbReference type="ARBA" id="ARBA00004496"/>
    </source>
</evidence>
<protein>
    <recommendedName>
        <fullName evidence="9">Ankyrin repeat domain-containing protein 16</fullName>
    </recommendedName>
</protein>
<feature type="repeat" description="ANK" evidence="10">
    <location>
        <begin position="203"/>
        <end position="235"/>
    </location>
</feature>
<evidence type="ECO:0000256" key="4">
    <source>
        <dbReference type="ARBA" id="ARBA00022737"/>
    </source>
</evidence>
<evidence type="ECO:0000256" key="5">
    <source>
        <dbReference type="ARBA" id="ARBA00023043"/>
    </source>
</evidence>
<dbReference type="PROSITE" id="PS50088">
    <property type="entry name" value="ANK_REPEAT"/>
    <property type="match status" value="3"/>
</dbReference>
<dbReference type="SMART" id="SM00248">
    <property type="entry name" value="ANK"/>
    <property type="match status" value="6"/>
</dbReference>
<evidence type="ECO:0000256" key="8">
    <source>
        <dbReference type="ARBA" id="ARBA00062703"/>
    </source>
</evidence>
<dbReference type="PANTHER" id="PTHR24173">
    <property type="entry name" value="ANKYRIN REPEAT CONTAINING"/>
    <property type="match status" value="1"/>
</dbReference>
<evidence type="ECO:0000313" key="12">
    <source>
        <dbReference type="Ensembl" id="ENSEBUP00000014478.1"/>
    </source>
</evidence>
<feature type="repeat" description="ANK" evidence="10">
    <location>
        <begin position="76"/>
        <end position="108"/>
    </location>
</feature>
<name>A0A8C4WW07_EPTBU</name>
<dbReference type="GeneTree" id="ENSGT00940000159908"/>
<evidence type="ECO:0000256" key="10">
    <source>
        <dbReference type="PROSITE-ProRule" id="PRU00023"/>
    </source>
</evidence>
<keyword evidence="4" id="KW-0677">Repeat</keyword>
<dbReference type="GO" id="GO:0005737">
    <property type="term" value="C:cytoplasm"/>
    <property type="evidence" value="ECO:0007669"/>
    <property type="project" value="UniProtKB-SubCell"/>
</dbReference>
<evidence type="ECO:0000256" key="3">
    <source>
        <dbReference type="ARBA" id="ARBA00022490"/>
    </source>
</evidence>
<evidence type="ECO:0000256" key="9">
    <source>
        <dbReference type="ARBA" id="ARBA00067264"/>
    </source>
</evidence>
<comment type="function">
    <text evidence="7">Required to prevent the misactivation of serine (Ser) with tRNA(Ala) by promoting the hydrolysis of Ser-mischarged tRNA(Ala), thereby playing a role in translational fidelity. Binds directly to the catalytic domain of AARS/AlaRS and captures Ser that is misactivated by AARS/AlaRS, preventing the charging of Ser adenylates to tRNA(Ala) and precluding Ser misincorporation in nascent peptides.</text>
</comment>
<dbReference type="SUPFAM" id="SSF48403">
    <property type="entry name" value="Ankyrin repeat"/>
    <property type="match status" value="1"/>
</dbReference>
<reference evidence="12" key="1">
    <citation type="submission" date="2025-08" db="UniProtKB">
        <authorList>
            <consortium name="Ensembl"/>
        </authorList>
    </citation>
    <scope>IDENTIFICATION</scope>
</reference>
<dbReference type="InterPro" id="IPR036770">
    <property type="entry name" value="Ankyrin_rpt-contain_sf"/>
</dbReference>
<dbReference type="FunFam" id="1.25.40.20:FF:000336">
    <property type="entry name" value="Ankyrin repeat domain-containing protein 16"/>
    <property type="match status" value="1"/>
</dbReference>
<comment type="subunit">
    <text evidence="8">Interacts with AARS; the interaction is direct.</text>
</comment>
<dbReference type="PANTHER" id="PTHR24173:SF74">
    <property type="entry name" value="ANKYRIN REPEAT DOMAIN-CONTAINING PROTEIN 16"/>
    <property type="match status" value="1"/>
</dbReference>
<sequence length="286" mass="31420">MAAVCPERIFRLVQDGDLLGLRALGLNDDVTTTLRMLRRARSGDTLVHVAARKGHLHLMRYLLEELNLDLEVPNREYKRPLHEAASMSHRQCVRSLLERGAQVDSLKSALHGHLDVVDILLQRCGYRPDERDSCGVTPFMDALKHGHVEVARLLMDRHKPDKRAADALGAQALHQAAMTGQDHSIRFLITELGVDVNSRATSMNFTALHYAAKEGHTKTILTLRGLGADLQATDAKGRTARLMASAGGHAACAQALDQTCMQNHTSTSDFTTHGLPPELLHQSSPS</sequence>
<organism evidence="12 13">
    <name type="scientific">Eptatretus burgeri</name>
    <name type="common">Inshore hagfish</name>
    <dbReference type="NCBI Taxonomy" id="7764"/>
    <lineage>
        <taxon>Eukaryota</taxon>
        <taxon>Metazoa</taxon>
        <taxon>Chordata</taxon>
        <taxon>Craniata</taxon>
        <taxon>Vertebrata</taxon>
        <taxon>Cyclostomata</taxon>
        <taxon>Myxini</taxon>
        <taxon>Myxiniformes</taxon>
        <taxon>Myxinidae</taxon>
        <taxon>Eptatretinae</taxon>
        <taxon>Eptatretus</taxon>
    </lineage>
</organism>
<dbReference type="Pfam" id="PF13637">
    <property type="entry name" value="Ank_4"/>
    <property type="match status" value="1"/>
</dbReference>
<evidence type="ECO:0000256" key="6">
    <source>
        <dbReference type="ARBA" id="ARBA00023242"/>
    </source>
</evidence>
<evidence type="ECO:0000256" key="1">
    <source>
        <dbReference type="ARBA" id="ARBA00004123"/>
    </source>
</evidence>
<feature type="repeat" description="ANK" evidence="10">
    <location>
        <begin position="42"/>
        <end position="64"/>
    </location>
</feature>
<feature type="region of interest" description="Disordered" evidence="11">
    <location>
        <begin position="267"/>
        <end position="286"/>
    </location>
</feature>
<dbReference type="InterPro" id="IPR002110">
    <property type="entry name" value="Ankyrin_rpt"/>
</dbReference>
<dbReference type="Proteomes" id="UP000694388">
    <property type="component" value="Unplaced"/>
</dbReference>
<dbReference type="Pfam" id="PF12796">
    <property type="entry name" value="Ank_2"/>
    <property type="match status" value="2"/>
</dbReference>
<keyword evidence="6" id="KW-0539">Nucleus</keyword>
<proteinExistence type="predicted"/>
<evidence type="ECO:0000256" key="7">
    <source>
        <dbReference type="ARBA" id="ARBA00053725"/>
    </source>
</evidence>
<evidence type="ECO:0000256" key="11">
    <source>
        <dbReference type="SAM" id="MobiDB-lite"/>
    </source>
</evidence>
<accession>A0A8C4WW07</accession>
<dbReference type="PROSITE" id="PS50297">
    <property type="entry name" value="ANK_REP_REGION"/>
    <property type="match status" value="3"/>
</dbReference>
<keyword evidence="13" id="KW-1185">Reference proteome</keyword>
<keyword evidence="3" id="KW-0963">Cytoplasm</keyword>
<dbReference type="Gene3D" id="1.25.40.20">
    <property type="entry name" value="Ankyrin repeat-containing domain"/>
    <property type="match status" value="3"/>
</dbReference>
<dbReference type="GO" id="GO:0005634">
    <property type="term" value="C:nucleus"/>
    <property type="evidence" value="ECO:0007669"/>
    <property type="project" value="UniProtKB-SubCell"/>
</dbReference>
<dbReference type="AlphaFoldDB" id="A0A8C4WW07"/>
<dbReference type="Ensembl" id="ENSEBUT00000015054.1">
    <property type="protein sequence ID" value="ENSEBUP00000014478.1"/>
    <property type="gene ID" value="ENSEBUG00000009128.1"/>
</dbReference>